<evidence type="ECO:0000313" key="3">
    <source>
        <dbReference type="Proteomes" id="UP000253594"/>
    </source>
</evidence>
<name>A0A367LZC3_PSEAI</name>
<evidence type="ECO:0000259" key="1">
    <source>
        <dbReference type="Pfam" id="PF16177"/>
    </source>
</evidence>
<dbReference type="PANTHER" id="PTHR42921:SF1">
    <property type="entry name" value="ACETOACETYL-COA SYNTHETASE"/>
    <property type="match status" value="1"/>
</dbReference>
<feature type="non-terminal residue" evidence="2">
    <location>
        <position position="101"/>
    </location>
</feature>
<comment type="caution">
    <text evidence="2">The sequence shown here is derived from an EMBL/GenBank/DDBJ whole genome shotgun (WGS) entry which is preliminary data.</text>
</comment>
<accession>A0A367LZC3</accession>
<dbReference type="InterPro" id="IPR042099">
    <property type="entry name" value="ANL_N_sf"/>
</dbReference>
<dbReference type="AlphaFoldDB" id="A0A367LZC3"/>
<feature type="domain" description="Acetyl-coenzyme A synthetase N-terminal" evidence="1">
    <location>
        <begin position="36"/>
        <end position="91"/>
    </location>
</feature>
<dbReference type="Proteomes" id="UP000253594">
    <property type="component" value="Unassembled WGS sequence"/>
</dbReference>
<dbReference type="Pfam" id="PF16177">
    <property type="entry name" value="ACAS_N"/>
    <property type="match status" value="1"/>
</dbReference>
<dbReference type="Gene3D" id="3.40.50.12780">
    <property type="entry name" value="N-terminal domain of ligase-like"/>
    <property type="match status" value="1"/>
</dbReference>
<dbReference type="PANTHER" id="PTHR42921">
    <property type="entry name" value="ACETOACETYL-COA SYNTHETASE"/>
    <property type="match status" value="1"/>
</dbReference>
<dbReference type="InterPro" id="IPR032387">
    <property type="entry name" value="ACAS_N"/>
</dbReference>
<protein>
    <submittedName>
        <fullName evidence="2">Acetoacetate--CoA ligase</fullName>
    </submittedName>
</protein>
<evidence type="ECO:0000313" key="2">
    <source>
        <dbReference type="EMBL" id="RCI70438.1"/>
    </source>
</evidence>
<organism evidence="2 3">
    <name type="scientific">Pseudomonas aeruginosa</name>
    <dbReference type="NCBI Taxonomy" id="287"/>
    <lineage>
        <taxon>Bacteria</taxon>
        <taxon>Pseudomonadati</taxon>
        <taxon>Pseudomonadota</taxon>
        <taxon>Gammaproteobacteria</taxon>
        <taxon>Pseudomonadales</taxon>
        <taxon>Pseudomonadaceae</taxon>
        <taxon>Pseudomonas</taxon>
    </lineage>
</organism>
<gene>
    <name evidence="2" type="ORF">DT376_34560</name>
</gene>
<dbReference type="GO" id="GO:0030729">
    <property type="term" value="F:acetoacetate-CoA ligase activity"/>
    <property type="evidence" value="ECO:0007669"/>
    <property type="project" value="TreeGrafter"/>
</dbReference>
<proteinExistence type="predicted"/>
<sequence length="101" mass="11858">MPAPLWSPSAERIAARRMEAFRRFVNQRHALGLVDYPALHAWSVQRREAFWQAIVDFFEVRFQQPPRAVLEEGAQMPSARWFPGATRNFAEHLLRRRDDAP</sequence>
<keyword evidence="2" id="KW-0436">Ligase</keyword>
<dbReference type="SUPFAM" id="SSF56801">
    <property type="entry name" value="Acetyl-CoA synthetase-like"/>
    <property type="match status" value="1"/>
</dbReference>
<reference evidence="2 3" key="1">
    <citation type="submission" date="2018-07" db="EMBL/GenBank/DDBJ databases">
        <title>Mechanisms of high-level aminoglycoside resistance among Gram-negative pathogens in Brazil.</title>
        <authorList>
            <person name="Ballaben A.S."/>
            <person name="Darini A.L.C."/>
            <person name="Doi Y."/>
        </authorList>
    </citation>
    <scope>NUCLEOTIDE SEQUENCE [LARGE SCALE GENOMIC DNA]</scope>
    <source>
        <strain evidence="2 3">B2-305</strain>
    </source>
</reference>
<dbReference type="EMBL" id="QORE01002115">
    <property type="protein sequence ID" value="RCI70438.1"/>
    <property type="molecule type" value="Genomic_DNA"/>
</dbReference>